<reference evidence="4" key="3">
    <citation type="submission" date="2025-08" db="UniProtKB">
        <authorList>
            <consortium name="RefSeq"/>
        </authorList>
    </citation>
    <scope>IDENTIFICATION</scope>
    <source>
        <tissue evidence="4">Whole organism</tissue>
    </source>
</reference>
<dbReference type="InterPro" id="IPR000618">
    <property type="entry name" value="Insect_cuticle"/>
</dbReference>
<reference evidence="3" key="2">
    <citation type="journal article" date="2016" name="G3 (Bethesda)">
        <title>Genome Evolution in Three Species of Cactophilic Drosophila.</title>
        <authorList>
            <person name="Sanchez-Flores A."/>
            <person name="Penazola F."/>
            <person name="Carpinteyro-Ponce J."/>
            <person name="Nazario-Yepiz N."/>
            <person name="Abreu-Goodger C."/>
            <person name="Machado C.A."/>
            <person name="Markow T.A."/>
        </authorList>
    </citation>
    <scope>NUCLEOTIDE SEQUENCE [LARGE SCALE GENOMIC DNA]</scope>
</reference>
<evidence type="ECO:0000256" key="2">
    <source>
        <dbReference type="PROSITE-ProRule" id="PRU00497"/>
    </source>
</evidence>
<dbReference type="PANTHER" id="PTHR10380:SF233">
    <property type="entry name" value="CUTICULAR PROTEIN 47EB-RELATED"/>
    <property type="match status" value="1"/>
</dbReference>
<keyword evidence="1 2" id="KW-0193">Cuticle</keyword>
<keyword evidence="3" id="KW-1185">Reference proteome</keyword>
<name>A0ABM1P0N9_DROAR</name>
<gene>
    <name evidence="4" type="primary">LOC108612406</name>
</gene>
<dbReference type="PANTHER" id="PTHR10380">
    <property type="entry name" value="CUTICLE PROTEIN"/>
    <property type="match status" value="1"/>
</dbReference>
<dbReference type="Proteomes" id="UP000694904">
    <property type="component" value="Chromosome 4"/>
</dbReference>
<protein>
    <submittedName>
        <fullName evidence="4">Endocuticle structural glycoprotein SgAbd-9</fullName>
    </submittedName>
</protein>
<dbReference type="InterPro" id="IPR031311">
    <property type="entry name" value="CHIT_BIND_RR_consensus"/>
</dbReference>
<dbReference type="PROSITE" id="PS51155">
    <property type="entry name" value="CHIT_BIND_RR_2"/>
    <property type="match status" value="1"/>
</dbReference>
<proteinExistence type="predicted"/>
<evidence type="ECO:0000313" key="3">
    <source>
        <dbReference type="Proteomes" id="UP000694904"/>
    </source>
</evidence>
<dbReference type="Pfam" id="PF00379">
    <property type="entry name" value="Chitin_bind_4"/>
    <property type="match status" value="1"/>
</dbReference>
<dbReference type="GeneID" id="108612406"/>
<accession>A0ABM1P0N9</accession>
<dbReference type="PROSITE" id="PS00233">
    <property type="entry name" value="CHIT_BIND_RR_1"/>
    <property type="match status" value="1"/>
</dbReference>
<dbReference type="RefSeq" id="XP_017860775.1">
    <property type="nucleotide sequence ID" value="XM_018005286.1"/>
</dbReference>
<dbReference type="PRINTS" id="PR00947">
    <property type="entry name" value="CUTICLE"/>
</dbReference>
<evidence type="ECO:0000313" key="4">
    <source>
        <dbReference type="RefSeq" id="XP_017860775.1"/>
    </source>
</evidence>
<dbReference type="InterPro" id="IPR050468">
    <property type="entry name" value="Cuticle_Struct_Prot"/>
</dbReference>
<evidence type="ECO:0000256" key="1">
    <source>
        <dbReference type="ARBA" id="ARBA00022460"/>
    </source>
</evidence>
<reference evidence="3" key="1">
    <citation type="journal article" date="1997" name="Nucleic Acids Res.">
        <title>tRNAscan-SE: a program for improved detection of transfer RNA genes in genomic sequence.</title>
        <authorList>
            <person name="Lowe T.M."/>
            <person name="Eddy S.R."/>
        </authorList>
    </citation>
    <scope>NUCLEOTIDE SEQUENCE [LARGE SCALE GENOMIC DNA]</scope>
</reference>
<sequence length="168" mass="18326">MPYNECKAKLNRAGVKSKVNKCKECDLPRLLSLLGLCLVGALGDAVDLRVSSTTTAAVGIVDSGQEKHDDGSYHFFYQGEDGSHREETAVVHNAGTKTEFLEVSGSYSYFDGDGKEVEVHYKADDHGFVPEGNNILPQISEAAKLTSEQQQPAESVLVTDYIKPPNYK</sequence>
<organism evidence="3 4">
    <name type="scientific">Drosophila arizonae</name>
    <name type="common">Fruit fly</name>
    <dbReference type="NCBI Taxonomy" id="7263"/>
    <lineage>
        <taxon>Eukaryota</taxon>
        <taxon>Metazoa</taxon>
        <taxon>Ecdysozoa</taxon>
        <taxon>Arthropoda</taxon>
        <taxon>Hexapoda</taxon>
        <taxon>Insecta</taxon>
        <taxon>Pterygota</taxon>
        <taxon>Neoptera</taxon>
        <taxon>Endopterygota</taxon>
        <taxon>Diptera</taxon>
        <taxon>Brachycera</taxon>
        <taxon>Muscomorpha</taxon>
        <taxon>Ephydroidea</taxon>
        <taxon>Drosophilidae</taxon>
        <taxon>Drosophila</taxon>
    </lineage>
</organism>